<protein>
    <submittedName>
        <fullName evidence="2">YqcC family protein</fullName>
    </submittedName>
</protein>
<name>A0ABU5C2T9_9GAMM</name>
<dbReference type="PANTHER" id="PTHR39586">
    <property type="entry name" value="CYTOPLASMIC PROTEIN-RELATED"/>
    <property type="match status" value="1"/>
</dbReference>
<reference evidence="3" key="1">
    <citation type="submission" date="2023-07" db="EMBL/GenBank/DDBJ databases">
        <authorList>
            <person name="de Witt J."/>
        </authorList>
    </citation>
    <scope>NUCLEOTIDE SEQUENCE [LARGE SCALE GENOMIC DNA]</scope>
    <source>
        <strain evidence="3">FZJ</strain>
    </source>
</reference>
<dbReference type="Gene3D" id="1.20.1440.40">
    <property type="entry name" value="YqcC-like"/>
    <property type="match status" value="1"/>
</dbReference>
<evidence type="ECO:0000313" key="2">
    <source>
        <dbReference type="EMBL" id="MDX9688769.1"/>
    </source>
</evidence>
<dbReference type="InterPro" id="IPR023376">
    <property type="entry name" value="YqcC-like_dom"/>
</dbReference>
<evidence type="ECO:0000259" key="1">
    <source>
        <dbReference type="Pfam" id="PF04287"/>
    </source>
</evidence>
<sequence length="112" mass="12481">MMQAWHELADELLLLQRELQQLGLWSLQAPSAAALASREPFCVDTLAFEQWLQWVFIPRMAQIVEQGQGMPGGCSIQPMGEEAFAHLGRQAGDLLLILGRIDRVATRLAVQP</sequence>
<dbReference type="EMBL" id="JAVRDO010000013">
    <property type="protein sequence ID" value="MDX9688769.1"/>
    <property type="molecule type" value="Genomic_DNA"/>
</dbReference>
<proteinExistence type="predicted"/>
<evidence type="ECO:0000313" key="3">
    <source>
        <dbReference type="Proteomes" id="UP001281217"/>
    </source>
</evidence>
<dbReference type="InterPro" id="IPR036814">
    <property type="entry name" value="YqcC-like_sf"/>
</dbReference>
<accession>A0ABU5C2T9</accession>
<dbReference type="PANTHER" id="PTHR39586:SF1">
    <property type="entry name" value="CYTOPLASMIC PROTEIN"/>
    <property type="match status" value="1"/>
</dbReference>
<organism evidence="2 3">
    <name type="scientific">Halopseudomonas formosensis</name>
    <dbReference type="NCBI Taxonomy" id="1002526"/>
    <lineage>
        <taxon>Bacteria</taxon>
        <taxon>Pseudomonadati</taxon>
        <taxon>Pseudomonadota</taxon>
        <taxon>Gammaproteobacteria</taxon>
        <taxon>Pseudomonadales</taxon>
        <taxon>Pseudomonadaceae</taxon>
        <taxon>Halopseudomonas</taxon>
    </lineage>
</organism>
<dbReference type="PIRSF" id="PIRSF006257">
    <property type="entry name" value="UCP006257"/>
    <property type="match status" value="1"/>
</dbReference>
<feature type="domain" description="YqcC-like" evidence="1">
    <location>
        <begin position="8"/>
        <end position="103"/>
    </location>
</feature>
<dbReference type="Pfam" id="PF04287">
    <property type="entry name" value="DUF446"/>
    <property type="match status" value="1"/>
</dbReference>
<dbReference type="Proteomes" id="UP001281217">
    <property type="component" value="Unassembled WGS sequence"/>
</dbReference>
<dbReference type="InterPro" id="IPR007384">
    <property type="entry name" value="UCP006257"/>
</dbReference>
<gene>
    <name evidence="2" type="ORF">RED13_000321</name>
</gene>
<dbReference type="SUPFAM" id="SSF158452">
    <property type="entry name" value="YqcC-like"/>
    <property type="match status" value="1"/>
</dbReference>
<keyword evidence="3" id="KW-1185">Reference proteome</keyword>
<comment type="caution">
    <text evidence="2">The sequence shown here is derived from an EMBL/GenBank/DDBJ whole genome shotgun (WGS) entry which is preliminary data.</text>
</comment>